<name>A0ABP0FA14_CLALP</name>
<evidence type="ECO:0000256" key="1">
    <source>
        <dbReference type="SAM" id="MobiDB-lite"/>
    </source>
</evidence>
<proteinExistence type="predicted"/>
<dbReference type="PANTHER" id="PTHR45632:SF5">
    <property type="entry name" value="KELCH-LIKE PROTEIN 22"/>
    <property type="match status" value="1"/>
</dbReference>
<protein>
    <recommendedName>
        <fullName evidence="2">BACK domain-containing protein</fullName>
    </recommendedName>
</protein>
<sequence length="200" mass="23638">MGKNRKKHGRHFTKFTAVNNKNNLVNNEAQASETEHTECPNEEESEDKKGKKEKKVIYDMDACIFAFKLARDLKQNRYHAKTQSYIIENFDDAVREPNFYDEITKDDLIVFLQSDDLMVSCEEVVYHVVIRWIKHNREERLKYLDELLELVRFPQLELDFLGHQVLGERMILNSPVGPLLLHEAFQYHQNILDPKQRSST</sequence>
<dbReference type="Pfam" id="PF07707">
    <property type="entry name" value="BACK"/>
    <property type="match status" value="1"/>
</dbReference>
<dbReference type="PANTHER" id="PTHR45632">
    <property type="entry name" value="LD33804P"/>
    <property type="match status" value="1"/>
</dbReference>
<feature type="compositionally biased region" description="Low complexity" evidence="1">
    <location>
        <begin position="18"/>
        <end position="27"/>
    </location>
</feature>
<feature type="domain" description="BACK" evidence="2">
    <location>
        <begin position="63"/>
        <end position="166"/>
    </location>
</feature>
<keyword evidence="4" id="KW-1185">Reference proteome</keyword>
<dbReference type="InterPro" id="IPR011705">
    <property type="entry name" value="BACK"/>
</dbReference>
<reference evidence="3 4" key="1">
    <citation type="submission" date="2024-02" db="EMBL/GenBank/DDBJ databases">
        <authorList>
            <person name="Daric V."/>
            <person name="Darras S."/>
        </authorList>
    </citation>
    <scope>NUCLEOTIDE SEQUENCE [LARGE SCALE GENOMIC DNA]</scope>
</reference>
<comment type="caution">
    <text evidence="3">The sequence shown here is derived from an EMBL/GenBank/DDBJ whole genome shotgun (WGS) entry which is preliminary data.</text>
</comment>
<dbReference type="SMART" id="SM00875">
    <property type="entry name" value="BACK"/>
    <property type="match status" value="1"/>
</dbReference>
<accession>A0ABP0FA14</accession>
<dbReference type="EMBL" id="CAWYQH010000035">
    <property type="protein sequence ID" value="CAK8676540.1"/>
    <property type="molecule type" value="Genomic_DNA"/>
</dbReference>
<dbReference type="Proteomes" id="UP001642483">
    <property type="component" value="Unassembled WGS sequence"/>
</dbReference>
<evidence type="ECO:0000313" key="3">
    <source>
        <dbReference type="EMBL" id="CAK8676540.1"/>
    </source>
</evidence>
<evidence type="ECO:0000313" key="4">
    <source>
        <dbReference type="Proteomes" id="UP001642483"/>
    </source>
</evidence>
<evidence type="ECO:0000259" key="2">
    <source>
        <dbReference type="SMART" id="SM00875"/>
    </source>
</evidence>
<organism evidence="3 4">
    <name type="scientific">Clavelina lepadiformis</name>
    <name type="common">Light-bulb sea squirt</name>
    <name type="synonym">Ascidia lepadiformis</name>
    <dbReference type="NCBI Taxonomy" id="159417"/>
    <lineage>
        <taxon>Eukaryota</taxon>
        <taxon>Metazoa</taxon>
        <taxon>Chordata</taxon>
        <taxon>Tunicata</taxon>
        <taxon>Ascidiacea</taxon>
        <taxon>Aplousobranchia</taxon>
        <taxon>Clavelinidae</taxon>
        <taxon>Clavelina</taxon>
    </lineage>
</organism>
<feature type="compositionally biased region" description="Basic residues" evidence="1">
    <location>
        <begin position="1"/>
        <end position="13"/>
    </location>
</feature>
<feature type="region of interest" description="Disordered" evidence="1">
    <location>
        <begin position="1"/>
        <end position="51"/>
    </location>
</feature>
<gene>
    <name evidence="3" type="ORF">CVLEPA_LOCUS6000</name>
</gene>
<dbReference type="Gene3D" id="1.25.40.420">
    <property type="match status" value="1"/>
</dbReference>